<reference evidence="3" key="2">
    <citation type="submission" date="2024-04" db="EMBL/GenBank/DDBJ databases">
        <authorList>
            <person name="Chen Y."/>
            <person name="Shah S."/>
            <person name="Dougan E. K."/>
            <person name="Thang M."/>
            <person name="Chan C."/>
        </authorList>
    </citation>
    <scope>NUCLEOTIDE SEQUENCE [LARGE SCALE GENOMIC DNA]</scope>
</reference>
<dbReference type="EMBL" id="CAMXCT020002216">
    <property type="protein sequence ID" value="CAL1149856.1"/>
    <property type="molecule type" value="Genomic_DNA"/>
</dbReference>
<keyword evidence="5" id="KW-1185">Reference proteome</keyword>
<protein>
    <submittedName>
        <fullName evidence="4">Glycosyl transferase 64 domain-containing protein</fullName>
    </submittedName>
</protein>
<evidence type="ECO:0000256" key="1">
    <source>
        <dbReference type="SAM" id="MobiDB-lite"/>
    </source>
</evidence>
<accession>A0A9P1CS66</accession>
<proteinExistence type="predicted"/>
<sequence>MDGNGVVMLGKVVSCERKGEGDDKGGKKKPLKKSGSTLPTLSNVKAMDPHSRCRRTAALIAHLTWCTLVPALADHCTDTSAATGSALLQRRVALAEAPLVQEFTAEMYQAPGPGEYQIHRCDDLSALRNDSMLPLQLTRRQQLQETAEEQLRVAEEHLARHDLNASLLLRLRQLEERRWSQERVALSLFNPSMVPLPEEWRQSPEERWLASFRHMELSEIYDRQFFCIPMAISNVMVLAVLDAQFRATRAPSLLTLQALKQSLKHGNHGDVQPEQLQCQDLPGGLVYLGPEDPRLFRMPGGDVMMLYTSRRPSKTLECRPAGRMYIAQVMEDLSLHGQQVIPFASERLGHPPAIAGKALGRWEKNWGPFLYRDESGEGKEQLLVEESMDPHIVLSLDDDFLAGCLATGEVVYNSTSPVVEEWIRKKFGSNKTRLHGGVAPVLFTEALPGGVKQ</sequence>
<evidence type="ECO:0000313" key="5">
    <source>
        <dbReference type="Proteomes" id="UP001152797"/>
    </source>
</evidence>
<comment type="caution">
    <text evidence="2">The sequence shown here is derived from an EMBL/GenBank/DDBJ whole genome shotgun (WGS) entry which is preliminary data.</text>
</comment>
<dbReference type="GO" id="GO:0016740">
    <property type="term" value="F:transferase activity"/>
    <property type="evidence" value="ECO:0007669"/>
    <property type="project" value="UniProtKB-KW"/>
</dbReference>
<name>A0A9P1CS66_9DINO</name>
<reference evidence="2" key="1">
    <citation type="submission" date="2022-10" db="EMBL/GenBank/DDBJ databases">
        <authorList>
            <person name="Chen Y."/>
            <person name="Dougan E. K."/>
            <person name="Chan C."/>
            <person name="Rhodes N."/>
            <person name="Thang M."/>
        </authorList>
    </citation>
    <scope>NUCLEOTIDE SEQUENCE</scope>
</reference>
<organism evidence="2">
    <name type="scientific">Cladocopium goreaui</name>
    <dbReference type="NCBI Taxonomy" id="2562237"/>
    <lineage>
        <taxon>Eukaryota</taxon>
        <taxon>Sar</taxon>
        <taxon>Alveolata</taxon>
        <taxon>Dinophyceae</taxon>
        <taxon>Suessiales</taxon>
        <taxon>Symbiodiniaceae</taxon>
        <taxon>Cladocopium</taxon>
    </lineage>
</organism>
<dbReference type="EMBL" id="CAMXCT030002216">
    <property type="protein sequence ID" value="CAL4783793.1"/>
    <property type="molecule type" value="Genomic_DNA"/>
</dbReference>
<keyword evidence="4" id="KW-0808">Transferase</keyword>
<dbReference type="AlphaFoldDB" id="A0A9P1CS66"/>
<feature type="region of interest" description="Disordered" evidence="1">
    <location>
        <begin position="17"/>
        <end position="43"/>
    </location>
</feature>
<gene>
    <name evidence="2" type="ORF">C1SCF055_LOCUS22955</name>
</gene>
<evidence type="ECO:0000313" key="2">
    <source>
        <dbReference type="EMBL" id="CAI3996481.1"/>
    </source>
</evidence>
<evidence type="ECO:0000313" key="4">
    <source>
        <dbReference type="EMBL" id="CAL4783793.1"/>
    </source>
</evidence>
<dbReference type="EMBL" id="CAMXCT010002216">
    <property type="protein sequence ID" value="CAI3996481.1"/>
    <property type="molecule type" value="Genomic_DNA"/>
</dbReference>
<dbReference type="Proteomes" id="UP001152797">
    <property type="component" value="Unassembled WGS sequence"/>
</dbReference>
<evidence type="ECO:0000313" key="3">
    <source>
        <dbReference type="EMBL" id="CAL1149856.1"/>
    </source>
</evidence>